<gene>
    <name evidence="2" type="ORF">EDD76_102263</name>
</gene>
<dbReference type="STRING" id="1469948.GCA_000732725_00298"/>
<feature type="domain" description="DUF4314" evidence="1">
    <location>
        <begin position="9"/>
        <end position="76"/>
    </location>
</feature>
<dbReference type="EMBL" id="SLUO01000002">
    <property type="protein sequence ID" value="TCL60565.1"/>
    <property type="molecule type" value="Genomic_DNA"/>
</dbReference>
<dbReference type="Pfam" id="PF14192">
    <property type="entry name" value="DUF4314"/>
    <property type="match status" value="1"/>
</dbReference>
<name>A0A4R1R4X9_9FIRM</name>
<dbReference type="RefSeq" id="WP_242843221.1">
    <property type="nucleotide sequence ID" value="NZ_JPNB01000001.1"/>
</dbReference>
<comment type="caution">
    <text evidence="2">The sequence shown here is derived from an EMBL/GenBank/DDBJ whole genome shotgun (WGS) entry which is preliminary data.</text>
</comment>
<accession>A0A4R1R4X9</accession>
<sequence>MDNMRFPKREIVEGIKKEYPEGCRIILESMDDPYVKIPIGTKGTVSSVDDVGTIHVHWDTGHHLGIVYGEDTCRKLHMVEIICYGKRDKWDSREEAEAFFLKGIASSEGSERSRYTAIYTKLKMGMDVCSDDA</sequence>
<evidence type="ECO:0000313" key="3">
    <source>
        <dbReference type="Proteomes" id="UP000295718"/>
    </source>
</evidence>
<evidence type="ECO:0000259" key="1">
    <source>
        <dbReference type="Pfam" id="PF14192"/>
    </source>
</evidence>
<organism evidence="2 3">
    <name type="scientific">Kineothrix alysoides</name>
    <dbReference type="NCBI Taxonomy" id="1469948"/>
    <lineage>
        <taxon>Bacteria</taxon>
        <taxon>Bacillati</taxon>
        <taxon>Bacillota</taxon>
        <taxon>Clostridia</taxon>
        <taxon>Lachnospirales</taxon>
        <taxon>Lachnospiraceae</taxon>
        <taxon>Kineothrix</taxon>
    </lineage>
</organism>
<reference evidence="2 3" key="1">
    <citation type="submission" date="2019-03" db="EMBL/GenBank/DDBJ databases">
        <title>Genomic Encyclopedia of Type Strains, Phase IV (KMG-IV): sequencing the most valuable type-strain genomes for metagenomic binning, comparative biology and taxonomic classification.</title>
        <authorList>
            <person name="Goeker M."/>
        </authorList>
    </citation>
    <scope>NUCLEOTIDE SEQUENCE [LARGE SCALE GENOMIC DNA]</scope>
    <source>
        <strain evidence="2 3">DSM 100556</strain>
    </source>
</reference>
<proteinExistence type="predicted"/>
<protein>
    <submittedName>
        <fullName evidence="2">Uncharacterized protein DUF4314</fullName>
    </submittedName>
</protein>
<evidence type="ECO:0000313" key="2">
    <source>
        <dbReference type="EMBL" id="TCL60565.1"/>
    </source>
</evidence>
<keyword evidence="3" id="KW-1185">Reference proteome</keyword>
<dbReference type="AlphaFoldDB" id="A0A4R1R4X9"/>
<dbReference type="InterPro" id="IPR025463">
    <property type="entry name" value="DUF4314"/>
</dbReference>
<dbReference type="Proteomes" id="UP000295718">
    <property type="component" value="Unassembled WGS sequence"/>
</dbReference>